<accession>A0A7W3UMH3</accession>
<evidence type="ECO:0000256" key="3">
    <source>
        <dbReference type="ARBA" id="ARBA00022692"/>
    </source>
</evidence>
<evidence type="ECO:0000256" key="5">
    <source>
        <dbReference type="ARBA" id="ARBA00023136"/>
    </source>
</evidence>
<evidence type="ECO:0000313" key="8">
    <source>
        <dbReference type="EMBL" id="MBB1097580.1"/>
    </source>
</evidence>
<comment type="caution">
    <text evidence="8">The sequence shown here is derived from an EMBL/GenBank/DDBJ whole genome shotgun (WGS) entry which is preliminary data.</text>
</comment>
<reference evidence="8 9" key="1">
    <citation type="submission" date="2020-07" db="EMBL/GenBank/DDBJ databases">
        <title>Description of Limosilactobacillus balticus sp. nov., Limosilactobacillus agrestis sp. nov., Limosilactobacillus albertensis sp. nov., Limosilactobacillus rudii sp. nov., Limosilactobacillus fastidiosus sp. nov., five novel Limosilactobacillus species isolated from the vertebrate gastrointestinal tract, and proposal of 6 subspecies of Limosilactobacillus reuteri adapted to the gastrointestinal tract of specific vertebrate hosts.</title>
        <authorList>
            <person name="Li F."/>
            <person name="Cheng C."/>
            <person name="Zheng J."/>
            <person name="Quevedo R.M."/>
            <person name="Li J."/>
            <person name="Roos S."/>
            <person name="Gaenzle M.G."/>
            <person name="Walter J."/>
        </authorList>
    </citation>
    <scope>NUCLEOTIDE SEQUENCE [LARGE SCALE GENOMIC DNA]</scope>
    <source>
        <strain evidence="8 9">STM2_1</strain>
    </source>
</reference>
<dbReference type="InterPro" id="IPR007168">
    <property type="entry name" value="Phageshock_PspC_N"/>
</dbReference>
<dbReference type="GO" id="GO:0005886">
    <property type="term" value="C:plasma membrane"/>
    <property type="evidence" value="ECO:0007669"/>
    <property type="project" value="UniProtKB-SubCell"/>
</dbReference>
<dbReference type="PANTHER" id="PTHR33885:SF3">
    <property type="entry name" value="PHAGE SHOCK PROTEIN C"/>
    <property type="match status" value="1"/>
</dbReference>
<gene>
    <name evidence="8" type="ORF">H5S09_06460</name>
</gene>
<dbReference type="PANTHER" id="PTHR33885">
    <property type="entry name" value="PHAGE SHOCK PROTEIN C"/>
    <property type="match status" value="1"/>
</dbReference>
<protein>
    <submittedName>
        <fullName evidence="8">PspC domain-containing protein</fullName>
    </submittedName>
</protein>
<dbReference type="Pfam" id="PF04024">
    <property type="entry name" value="PspC"/>
    <property type="match status" value="1"/>
</dbReference>
<evidence type="ECO:0000256" key="2">
    <source>
        <dbReference type="ARBA" id="ARBA00022475"/>
    </source>
</evidence>
<dbReference type="EMBL" id="JACIVA010000046">
    <property type="protein sequence ID" value="MBB1097580.1"/>
    <property type="molecule type" value="Genomic_DNA"/>
</dbReference>
<evidence type="ECO:0000256" key="4">
    <source>
        <dbReference type="ARBA" id="ARBA00022989"/>
    </source>
</evidence>
<name>A0A7W3UMH3_9LACO</name>
<keyword evidence="3 6" id="KW-0812">Transmembrane</keyword>
<keyword evidence="5 6" id="KW-0472">Membrane</keyword>
<keyword evidence="4 6" id="KW-1133">Transmembrane helix</keyword>
<evidence type="ECO:0000259" key="7">
    <source>
        <dbReference type="Pfam" id="PF04024"/>
    </source>
</evidence>
<proteinExistence type="predicted"/>
<organism evidence="8 9">
    <name type="scientific">Limosilactobacillus rudii</name>
    <dbReference type="NCBI Taxonomy" id="2759755"/>
    <lineage>
        <taxon>Bacteria</taxon>
        <taxon>Bacillati</taxon>
        <taxon>Bacillota</taxon>
        <taxon>Bacilli</taxon>
        <taxon>Lactobacillales</taxon>
        <taxon>Lactobacillaceae</taxon>
        <taxon>Limosilactobacillus</taxon>
    </lineage>
</organism>
<keyword evidence="9" id="KW-1185">Reference proteome</keyword>
<evidence type="ECO:0000256" key="6">
    <source>
        <dbReference type="SAM" id="Phobius"/>
    </source>
</evidence>
<dbReference type="Proteomes" id="UP000517106">
    <property type="component" value="Unassembled WGS sequence"/>
</dbReference>
<feature type="transmembrane region" description="Helical" evidence="6">
    <location>
        <begin position="35"/>
        <end position="60"/>
    </location>
</feature>
<keyword evidence="2" id="KW-1003">Cell membrane</keyword>
<dbReference type="RefSeq" id="WP_182596305.1">
    <property type="nucleotide sequence ID" value="NZ_JACIVA010000046.1"/>
</dbReference>
<evidence type="ECO:0000256" key="1">
    <source>
        <dbReference type="ARBA" id="ARBA00004162"/>
    </source>
</evidence>
<feature type="domain" description="Phage shock protein PspC N-terminal" evidence="7">
    <location>
        <begin position="6"/>
        <end position="63"/>
    </location>
</feature>
<comment type="subcellular location">
    <subcellularLocation>
        <location evidence="1">Cell membrane</location>
        <topology evidence="1">Single-pass membrane protein</topology>
    </subcellularLocation>
</comment>
<sequence>MAKAKKHLTKSKNKVFLGVFGGIADYFGLDETLVRVIGLLIFVFTGFFPLGVFYLLAALIMPEHNNNDNSNIVDGEFREK</sequence>
<dbReference type="InterPro" id="IPR052027">
    <property type="entry name" value="PspC"/>
</dbReference>
<dbReference type="AlphaFoldDB" id="A0A7W3UMH3"/>
<evidence type="ECO:0000313" key="9">
    <source>
        <dbReference type="Proteomes" id="UP000517106"/>
    </source>
</evidence>